<reference evidence="1 2" key="1">
    <citation type="journal article" date="2022" name="DNA Res.">
        <title>Chromosomal-level genome assembly of the orchid tree Bauhinia variegata (Leguminosae; Cercidoideae) supports the allotetraploid origin hypothesis of Bauhinia.</title>
        <authorList>
            <person name="Zhong Y."/>
            <person name="Chen Y."/>
            <person name="Zheng D."/>
            <person name="Pang J."/>
            <person name="Liu Y."/>
            <person name="Luo S."/>
            <person name="Meng S."/>
            <person name="Qian L."/>
            <person name="Wei D."/>
            <person name="Dai S."/>
            <person name="Zhou R."/>
        </authorList>
    </citation>
    <scope>NUCLEOTIDE SEQUENCE [LARGE SCALE GENOMIC DNA]</scope>
    <source>
        <strain evidence="1">BV-YZ2020</strain>
    </source>
</reference>
<evidence type="ECO:0000313" key="1">
    <source>
        <dbReference type="EMBL" id="KAI4298199.1"/>
    </source>
</evidence>
<gene>
    <name evidence="1" type="ORF">L6164_031787</name>
</gene>
<dbReference type="EMBL" id="CM039438">
    <property type="protein sequence ID" value="KAI4298199.1"/>
    <property type="molecule type" value="Genomic_DNA"/>
</dbReference>
<name>A0ACB9KLQ4_BAUVA</name>
<accession>A0ACB9KLQ4</accession>
<comment type="caution">
    <text evidence="1">The sequence shown here is derived from an EMBL/GenBank/DDBJ whole genome shotgun (WGS) entry which is preliminary data.</text>
</comment>
<proteinExistence type="predicted"/>
<protein>
    <submittedName>
        <fullName evidence="1">Uncharacterized protein</fullName>
    </submittedName>
</protein>
<sequence length="358" mass="40833">MASYHLLENHESFDSLLCVQQLMKNPLASIPQRYIRLDDQDPPITQNETLSPEIPTIDMKQLVSGEAMELELEKLHLACKDWGFFQLVNHGVSALVLEKLKDELQEFFKLPLEEKFKYKIRPGDVEGYGALILSEDQKLDWGDRFYMVTNPLHTRKPHLFPELPSSLRTILGSYILELQNLAMILLGSLAKVMKIDKKEIQDTFENGMQTMRITNYPPCPQPELVMGITAHSDASGITILNQLNEVNGLQLKKDGLWIPVNFISDALVVNIGDILEIMSNGIYKSVEHRAVVNSEKERLSVALFFNPKFESEVGPSISLINPQNPPLFKRIGMENYVKQFFSRKLDGKSNIEFMKIRS</sequence>
<dbReference type="Proteomes" id="UP000828941">
    <property type="component" value="Chromosome 13"/>
</dbReference>
<organism evidence="1 2">
    <name type="scientific">Bauhinia variegata</name>
    <name type="common">Purple orchid tree</name>
    <name type="synonym">Phanera variegata</name>
    <dbReference type="NCBI Taxonomy" id="167791"/>
    <lineage>
        <taxon>Eukaryota</taxon>
        <taxon>Viridiplantae</taxon>
        <taxon>Streptophyta</taxon>
        <taxon>Embryophyta</taxon>
        <taxon>Tracheophyta</taxon>
        <taxon>Spermatophyta</taxon>
        <taxon>Magnoliopsida</taxon>
        <taxon>eudicotyledons</taxon>
        <taxon>Gunneridae</taxon>
        <taxon>Pentapetalae</taxon>
        <taxon>rosids</taxon>
        <taxon>fabids</taxon>
        <taxon>Fabales</taxon>
        <taxon>Fabaceae</taxon>
        <taxon>Cercidoideae</taxon>
        <taxon>Cercideae</taxon>
        <taxon>Bauhiniinae</taxon>
        <taxon>Bauhinia</taxon>
    </lineage>
</organism>
<keyword evidence="2" id="KW-1185">Reference proteome</keyword>
<evidence type="ECO:0000313" key="2">
    <source>
        <dbReference type="Proteomes" id="UP000828941"/>
    </source>
</evidence>